<evidence type="ECO:0000313" key="3">
    <source>
        <dbReference type="Proteomes" id="UP000287033"/>
    </source>
</evidence>
<comment type="caution">
    <text evidence="2">The sequence shown here is derived from an EMBL/GenBank/DDBJ whole genome shotgun (WGS) entry which is preliminary data.</text>
</comment>
<keyword evidence="3" id="KW-1185">Reference proteome</keyword>
<evidence type="ECO:0000313" key="2">
    <source>
        <dbReference type="EMBL" id="GCC28598.1"/>
    </source>
</evidence>
<dbReference type="AlphaFoldDB" id="A0A401SDX9"/>
<sequence>MKVAMEMTFVDHALEEDPEDCDMSEEEKKSEDDIDEEEEETITAVAPAVILQEEEPADVTTSPAFQCLDERKVTEEATGCQSEN</sequence>
<protein>
    <submittedName>
        <fullName evidence="2">Uncharacterized protein</fullName>
    </submittedName>
</protein>
<gene>
    <name evidence="2" type="ORF">chiPu_0007029</name>
</gene>
<dbReference type="Proteomes" id="UP000287033">
    <property type="component" value="Unassembled WGS sequence"/>
</dbReference>
<dbReference type="OrthoDB" id="10521605at2759"/>
<feature type="compositionally biased region" description="Acidic residues" evidence="1">
    <location>
        <begin position="32"/>
        <end position="41"/>
    </location>
</feature>
<feature type="region of interest" description="Disordered" evidence="1">
    <location>
        <begin position="1"/>
        <end position="41"/>
    </location>
</feature>
<evidence type="ECO:0000256" key="1">
    <source>
        <dbReference type="SAM" id="MobiDB-lite"/>
    </source>
</evidence>
<name>A0A401SDX9_CHIPU</name>
<feature type="compositionally biased region" description="Acidic residues" evidence="1">
    <location>
        <begin position="14"/>
        <end position="25"/>
    </location>
</feature>
<proteinExistence type="predicted"/>
<accession>A0A401SDX9</accession>
<reference evidence="2 3" key="1">
    <citation type="journal article" date="2018" name="Nat. Ecol. Evol.">
        <title>Shark genomes provide insights into elasmobranch evolution and the origin of vertebrates.</title>
        <authorList>
            <person name="Hara Y"/>
            <person name="Yamaguchi K"/>
            <person name="Onimaru K"/>
            <person name="Kadota M"/>
            <person name="Koyanagi M"/>
            <person name="Keeley SD"/>
            <person name="Tatsumi K"/>
            <person name="Tanaka K"/>
            <person name="Motone F"/>
            <person name="Kageyama Y"/>
            <person name="Nozu R"/>
            <person name="Adachi N"/>
            <person name="Nishimura O"/>
            <person name="Nakagawa R"/>
            <person name="Tanegashima C"/>
            <person name="Kiyatake I"/>
            <person name="Matsumoto R"/>
            <person name="Murakumo K"/>
            <person name="Nishida K"/>
            <person name="Terakita A"/>
            <person name="Kuratani S"/>
            <person name="Sato K"/>
            <person name="Hyodo S Kuraku.S."/>
        </authorList>
    </citation>
    <scope>NUCLEOTIDE SEQUENCE [LARGE SCALE GENOMIC DNA]</scope>
</reference>
<organism evidence="2 3">
    <name type="scientific">Chiloscyllium punctatum</name>
    <name type="common">Brownbanded bambooshark</name>
    <name type="synonym">Hemiscyllium punctatum</name>
    <dbReference type="NCBI Taxonomy" id="137246"/>
    <lineage>
        <taxon>Eukaryota</taxon>
        <taxon>Metazoa</taxon>
        <taxon>Chordata</taxon>
        <taxon>Craniata</taxon>
        <taxon>Vertebrata</taxon>
        <taxon>Chondrichthyes</taxon>
        <taxon>Elasmobranchii</taxon>
        <taxon>Galeomorphii</taxon>
        <taxon>Galeoidea</taxon>
        <taxon>Orectolobiformes</taxon>
        <taxon>Hemiscylliidae</taxon>
        <taxon>Chiloscyllium</taxon>
    </lineage>
</organism>
<dbReference type="EMBL" id="BEZZ01000213">
    <property type="protein sequence ID" value="GCC28598.1"/>
    <property type="molecule type" value="Genomic_DNA"/>
</dbReference>